<dbReference type="Proteomes" id="UP000094444">
    <property type="component" value="Unassembled WGS sequence"/>
</dbReference>
<name>A0A2P5IG49_DIAHE</name>
<keyword evidence="3" id="KW-1185">Reference proteome</keyword>
<accession>A0A2P5IG49</accession>
<feature type="region of interest" description="Disordered" evidence="1">
    <location>
        <begin position="68"/>
        <end position="118"/>
    </location>
</feature>
<gene>
    <name evidence="2" type="ORF">DHEL01_v200100</name>
</gene>
<feature type="region of interest" description="Disordered" evidence="1">
    <location>
        <begin position="158"/>
        <end position="182"/>
    </location>
</feature>
<protein>
    <submittedName>
        <fullName evidence="2">Uncharacterized protein</fullName>
    </submittedName>
</protein>
<organism evidence="2 3">
    <name type="scientific">Diaporthe helianthi</name>
    <dbReference type="NCBI Taxonomy" id="158607"/>
    <lineage>
        <taxon>Eukaryota</taxon>
        <taxon>Fungi</taxon>
        <taxon>Dikarya</taxon>
        <taxon>Ascomycota</taxon>
        <taxon>Pezizomycotina</taxon>
        <taxon>Sordariomycetes</taxon>
        <taxon>Sordariomycetidae</taxon>
        <taxon>Diaporthales</taxon>
        <taxon>Diaporthaceae</taxon>
        <taxon>Diaporthe</taxon>
    </lineage>
</organism>
<reference evidence="2" key="1">
    <citation type="submission" date="2017-09" db="EMBL/GenBank/DDBJ databases">
        <title>Polyketide synthases of a Diaporthe helianthi virulent isolate.</title>
        <authorList>
            <person name="Baroncelli R."/>
        </authorList>
    </citation>
    <scope>NUCLEOTIDE SEQUENCE [LARGE SCALE GENOMIC DNA]</scope>
    <source>
        <strain evidence="2">7/96</strain>
    </source>
</reference>
<evidence type="ECO:0000313" key="3">
    <source>
        <dbReference type="Proteomes" id="UP000094444"/>
    </source>
</evidence>
<feature type="compositionally biased region" description="Pro residues" evidence="1">
    <location>
        <begin position="406"/>
        <end position="419"/>
    </location>
</feature>
<evidence type="ECO:0000313" key="2">
    <source>
        <dbReference type="EMBL" id="POS81478.1"/>
    </source>
</evidence>
<comment type="caution">
    <text evidence="2">The sequence shown here is derived from an EMBL/GenBank/DDBJ whole genome shotgun (WGS) entry which is preliminary data.</text>
</comment>
<dbReference type="AlphaFoldDB" id="A0A2P5IG49"/>
<feature type="compositionally biased region" description="Basic residues" evidence="1">
    <location>
        <begin position="559"/>
        <end position="575"/>
    </location>
</feature>
<feature type="region of interest" description="Disordered" evidence="1">
    <location>
        <begin position="221"/>
        <end position="306"/>
    </location>
</feature>
<dbReference type="InParanoid" id="A0A2P5IG49"/>
<feature type="compositionally biased region" description="Polar residues" evidence="1">
    <location>
        <begin position="159"/>
        <end position="169"/>
    </location>
</feature>
<feature type="compositionally biased region" description="Basic and acidic residues" evidence="1">
    <location>
        <begin position="253"/>
        <end position="269"/>
    </location>
</feature>
<feature type="compositionally biased region" description="Low complexity" evidence="1">
    <location>
        <begin position="275"/>
        <end position="287"/>
    </location>
</feature>
<feature type="compositionally biased region" description="Polar residues" evidence="1">
    <location>
        <begin position="98"/>
        <end position="111"/>
    </location>
</feature>
<feature type="region of interest" description="Disordered" evidence="1">
    <location>
        <begin position="328"/>
        <end position="575"/>
    </location>
</feature>
<dbReference type="OrthoDB" id="5222159at2759"/>
<dbReference type="EMBL" id="MAVT02000004">
    <property type="protein sequence ID" value="POS81478.1"/>
    <property type="molecule type" value="Genomic_DNA"/>
</dbReference>
<sequence>MNTGHHDALGLARGLGIIMDADFEPPKHSADYEAKPLPAIPPRTSFSIPDMKAVFKISKQNVTNRQHVYGWDRQSDDMSLDTDCRSGTPRSRSLPENDGSSIPTTPSNEILSPQPRHSRQKILRLTGNISPSMNLASFEPSQHNSQQKIKQLTGLDVGSSISGESQPNPLLQPVHDEVSPVSPSESIYSVEGLEATISEPDSDASDYTLHSDAAGVATQLTAPSFSAPPSRPVSTGPESPATRVRLSSFAMRDPPDTDGQREPLTDFKAHYRQGSTCSSWASSRKSSATVVPQLASGSDPVKRSPHVSVAATTIVDAGSQSPVFKQRSLIWDTSASEHPTALAGHDQTSPSSTPPPPRSPPTFSVNRKPGSLLDRRASSRGRVPTPLEPTGEQPLRPGKFSQPQRTPYPPLPPPPPPPMNCSVFDADSDDGKRTSFLNKVFRGGANASSTSITSSCKRRSRGPPTPSQPSPYGEQKFVSTNTLSYGGGGVNNNNATSPLSPPPTPGSHTHWPQGRDPPRSMVEGGAGAHGSQGAATRPLSTGAGLFQRARQSVGFRSKSEKRRNTLKGKIRAVET</sequence>
<proteinExistence type="predicted"/>
<feature type="compositionally biased region" description="Polar residues" evidence="1">
    <location>
        <begin position="446"/>
        <end position="455"/>
    </location>
</feature>
<evidence type="ECO:0000256" key="1">
    <source>
        <dbReference type="SAM" id="MobiDB-lite"/>
    </source>
</evidence>